<evidence type="ECO:0000256" key="1">
    <source>
        <dbReference type="SAM" id="MobiDB-lite"/>
    </source>
</evidence>
<sequence length="182" mass="20442">MNVGSYSTSPRSDYFRPIKTPRSFHTTTTYSVPNGANWAYASGSSRPIRFDFTKALDEQLIREDETCGSAQAYYAVKASRDTNTTTFHTGNIPSNPDGRQLYYSQKPSFAFNPDRHTRGDLDSMNKALPFSHAPLPKRKQVRRKDIHSPSHSKHYHHPSFDFISTSASSHSTSTSPSSTHHS</sequence>
<feature type="region of interest" description="Disordered" evidence="1">
    <location>
        <begin position="112"/>
        <end position="182"/>
    </location>
</feature>
<dbReference type="Proteomes" id="UP000054279">
    <property type="component" value="Unassembled WGS sequence"/>
</dbReference>
<feature type="compositionally biased region" description="Low complexity" evidence="1">
    <location>
        <begin position="164"/>
        <end position="182"/>
    </location>
</feature>
<dbReference type="EMBL" id="KN837105">
    <property type="protein sequence ID" value="KIJ46942.1"/>
    <property type="molecule type" value="Genomic_DNA"/>
</dbReference>
<keyword evidence="3" id="KW-1185">Reference proteome</keyword>
<feature type="compositionally biased region" description="Basic and acidic residues" evidence="1">
    <location>
        <begin position="113"/>
        <end position="123"/>
    </location>
</feature>
<accession>A0A0C9W424</accession>
<dbReference type="AlphaFoldDB" id="A0A0C9W424"/>
<evidence type="ECO:0000313" key="2">
    <source>
        <dbReference type="EMBL" id="KIJ46942.1"/>
    </source>
</evidence>
<feature type="compositionally biased region" description="Basic residues" evidence="1">
    <location>
        <begin position="135"/>
        <end position="157"/>
    </location>
</feature>
<gene>
    <name evidence="2" type="ORF">M422DRAFT_29117</name>
</gene>
<reference evidence="2 3" key="1">
    <citation type="submission" date="2014-06" db="EMBL/GenBank/DDBJ databases">
        <title>Evolutionary Origins and Diversification of the Mycorrhizal Mutualists.</title>
        <authorList>
            <consortium name="DOE Joint Genome Institute"/>
            <consortium name="Mycorrhizal Genomics Consortium"/>
            <person name="Kohler A."/>
            <person name="Kuo A."/>
            <person name="Nagy L.G."/>
            <person name="Floudas D."/>
            <person name="Copeland A."/>
            <person name="Barry K.W."/>
            <person name="Cichocki N."/>
            <person name="Veneault-Fourrey C."/>
            <person name="LaButti K."/>
            <person name="Lindquist E.A."/>
            <person name="Lipzen A."/>
            <person name="Lundell T."/>
            <person name="Morin E."/>
            <person name="Murat C."/>
            <person name="Riley R."/>
            <person name="Ohm R."/>
            <person name="Sun H."/>
            <person name="Tunlid A."/>
            <person name="Henrissat B."/>
            <person name="Grigoriev I.V."/>
            <person name="Hibbett D.S."/>
            <person name="Martin F."/>
        </authorList>
    </citation>
    <scope>NUCLEOTIDE SEQUENCE [LARGE SCALE GENOMIC DNA]</scope>
    <source>
        <strain evidence="2 3">SS14</strain>
    </source>
</reference>
<evidence type="ECO:0000313" key="3">
    <source>
        <dbReference type="Proteomes" id="UP000054279"/>
    </source>
</evidence>
<protein>
    <submittedName>
        <fullName evidence="2">Uncharacterized protein</fullName>
    </submittedName>
</protein>
<dbReference type="HOGENOM" id="CLU_1482900_0_0_1"/>
<dbReference type="OrthoDB" id="3263540at2759"/>
<proteinExistence type="predicted"/>
<name>A0A0C9W424_SPHS4</name>
<organism evidence="2 3">
    <name type="scientific">Sphaerobolus stellatus (strain SS14)</name>
    <dbReference type="NCBI Taxonomy" id="990650"/>
    <lineage>
        <taxon>Eukaryota</taxon>
        <taxon>Fungi</taxon>
        <taxon>Dikarya</taxon>
        <taxon>Basidiomycota</taxon>
        <taxon>Agaricomycotina</taxon>
        <taxon>Agaricomycetes</taxon>
        <taxon>Phallomycetidae</taxon>
        <taxon>Geastrales</taxon>
        <taxon>Sphaerobolaceae</taxon>
        <taxon>Sphaerobolus</taxon>
    </lineage>
</organism>